<dbReference type="STRING" id="88036.D8SEZ4"/>
<dbReference type="AlphaFoldDB" id="D8SEZ4"/>
<evidence type="ECO:0000313" key="4">
    <source>
        <dbReference type="Proteomes" id="UP000001514"/>
    </source>
</evidence>
<organism evidence="4">
    <name type="scientific">Selaginella moellendorffii</name>
    <name type="common">Spikemoss</name>
    <dbReference type="NCBI Taxonomy" id="88036"/>
    <lineage>
        <taxon>Eukaryota</taxon>
        <taxon>Viridiplantae</taxon>
        <taxon>Streptophyta</taxon>
        <taxon>Embryophyta</taxon>
        <taxon>Tracheophyta</taxon>
        <taxon>Lycopodiopsida</taxon>
        <taxon>Selaginellales</taxon>
        <taxon>Selaginellaceae</taxon>
        <taxon>Selaginella</taxon>
    </lineage>
</organism>
<dbReference type="Pfam" id="PF01535">
    <property type="entry name" value="PPR"/>
    <property type="match status" value="2"/>
</dbReference>
<dbReference type="PROSITE" id="PS51375">
    <property type="entry name" value="PPR"/>
    <property type="match status" value="1"/>
</dbReference>
<evidence type="ECO:0008006" key="5">
    <source>
        <dbReference type="Google" id="ProtNLM"/>
    </source>
</evidence>
<dbReference type="eggNOG" id="KOG4197">
    <property type="taxonomic scope" value="Eukaryota"/>
</dbReference>
<dbReference type="GO" id="GO:0003723">
    <property type="term" value="F:RNA binding"/>
    <property type="evidence" value="ECO:0007669"/>
    <property type="project" value="InterPro"/>
</dbReference>
<protein>
    <recommendedName>
        <fullName evidence="5">Pentacotripeptide-repeat region of PRORP domain-containing protein</fullName>
    </recommendedName>
</protein>
<dbReference type="InParanoid" id="D8SEZ4"/>
<evidence type="ECO:0000313" key="3">
    <source>
        <dbReference type="EMBL" id="EFJ16951.1"/>
    </source>
</evidence>
<dbReference type="PANTHER" id="PTHR47926">
    <property type="entry name" value="PENTATRICOPEPTIDE REPEAT-CONTAINING PROTEIN"/>
    <property type="match status" value="1"/>
</dbReference>
<dbReference type="Gene3D" id="1.25.40.10">
    <property type="entry name" value="Tetratricopeptide repeat domain"/>
    <property type="match status" value="1"/>
</dbReference>
<sequence>MALRLHLLAKLVRHCGSERDLCSGRRIHLQILASQYRDSIYLSNLLIDMYSKCLSLDEAERVFQSIKTPNVFSWNILMAAYSQHGLLQDAIALLAGMVLYGMRPSWVTFVGLLYGCSHAGKVPEGVSCFRLIEELTAAPPTLDHFVCAIDLFGRSKRLDEAEDLLDNMPFKEDVVACTTLLGACQIHGDAERGTRIARRVVEFQQDEACPYVLLSSAYIANRGRL</sequence>
<evidence type="ECO:0000256" key="2">
    <source>
        <dbReference type="PROSITE-ProRule" id="PRU00708"/>
    </source>
</evidence>
<feature type="repeat" description="PPR" evidence="2">
    <location>
        <begin position="70"/>
        <end position="104"/>
    </location>
</feature>
<proteinExistence type="predicted"/>
<dbReference type="InterPro" id="IPR002885">
    <property type="entry name" value="PPR_rpt"/>
</dbReference>
<dbReference type="Gramene" id="EFJ16951">
    <property type="protein sequence ID" value="EFJ16951"/>
    <property type="gene ID" value="SELMODRAFT_115591"/>
</dbReference>
<dbReference type="EMBL" id="GL377616">
    <property type="protein sequence ID" value="EFJ16951.1"/>
    <property type="molecule type" value="Genomic_DNA"/>
</dbReference>
<dbReference type="Proteomes" id="UP000001514">
    <property type="component" value="Unassembled WGS sequence"/>
</dbReference>
<reference evidence="3 4" key="1">
    <citation type="journal article" date="2011" name="Science">
        <title>The Selaginella genome identifies genetic changes associated with the evolution of vascular plants.</title>
        <authorList>
            <person name="Banks J.A."/>
            <person name="Nishiyama T."/>
            <person name="Hasebe M."/>
            <person name="Bowman J.L."/>
            <person name="Gribskov M."/>
            <person name="dePamphilis C."/>
            <person name="Albert V.A."/>
            <person name="Aono N."/>
            <person name="Aoyama T."/>
            <person name="Ambrose B.A."/>
            <person name="Ashton N.W."/>
            <person name="Axtell M.J."/>
            <person name="Barker E."/>
            <person name="Barker M.S."/>
            <person name="Bennetzen J.L."/>
            <person name="Bonawitz N.D."/>
            <person name="Chapple C."/>
            <person name="Cheng C."/>
            <person name="Correa L.G."/>
            <person name="Dacre M."/>
            <person name="DeBarry J."/>
            <person name="Dreyer I."/>
            <person name="Elias M."/>
            <person name="Engstrom E.M."/>
            <person name="Estelle M."/>
            <person name="Feng L."/>
            <person name="Finet C."/>
            <person name="Floyd S.K."/>
            <person name="Frommer W.B."/>
            <person name="Fujita T."/>
            <person name="Gramzow L."/>
            <person name="Gutensohn M."/>
            <person name="Harholt J."/>
            <person name="Hattori M."/>
            <person name="Heyl A."/>
            <person name="Hirai T."/>
            <person name="Hiwatashi Y."/>
            <person name="Ishikawa M."/>
            <person name="Iwata M."/>
            <person name="Karol K.G."/>
            <person name="Koehler B."/>
            <person name="Kolukisaoglu U."/>
            <person name="Kubo M."/>
            <person name="Kurata T."/>
            <person name="Lalonde S."/>
            <person name="Li K."/>
            <person name="Li Y."/>
            <person name="Litt A."/>
            <person name="Lyons E."/>
            <person name="Manning G."/>
            <person name="Maruyama T."/>
            <person name="Michael T.P."/>
            <person name="Mikami K."/>
            <person name="Miyazaki S."/>
            <person name="Morinaga S."/>
            <person name="Murata T."/>
            <person name="Mueller-Roeber B."/>
            <person name="Nelson D.R."/>
            <person name="Obara M."/>
            <person name="Oguri Y."/>
            <person name="Olmstead R.G."/>
            <person name="Onodera N."/>
            <person name="Petersen B.L."/>
            <person name="Pils B."/>
            <person name="Prigge M."/>
            <person name="Rensing S.A."/>
            <person name="Riano-Pachon D.M."/>
            <person name="Roberts A.W."/>
            <person name="Sato Y."/>
            <person name="Scheller H.V."/>
            <person name="Schulz B."/>
            <person name="Schulz C."/>
            <person name="Shakirov E.V."/>
            <person name="Shibagaki N."/>
            <person name="Shinohara N."/>
            <person name="Shippen D.E."/>
            <person name="Soerensen I."/>
            <person name="Sotooka R."/>
            <person name="Sugimoto N."/>
            <person name="Sugita M."/>
            <person name="Sumikawa N."/>
            <person name="Tanurdzic M."/>
            <person name="Theissen G."/>
            <person name="Ulvskov P."/>
            <person name="Wakazuki S."/>
            <person name="Weng J.K."/>
            <person name="Willats W.W."/>
            <person name="Wipf D."/>
            <person name="Wolf P.G."/>
            <person name="Yang L."/>
            <person name="Zimmer A.D."/>
            <person name="Zhu Q."/>
            <person name="Mitros T."/>
            <person name="Hellsten U."/>
            <person name="Loque D."/>
            <person name="Otillar R."/>
            <person name="Salamov A."/>
            <person name="Schmutz J."/>
            <person name="Shapiro H."/>
            <person name="Lindquist E."/>
            <person name="Lucas S."/>
            <person name="Rokhsar D."/>
            <person name="Grigoriev I.V."/>
        </authorList>
    </citation>
    <scope>NUCLEOTIDE SEQUENCE [LARGE SCALE GENOMIC DNA]</scope>
</reference>
<name>D8SEZ4_SELML</name>
<accession>D8SEZ4</accession>
<dbReference type="Pfam" id="PF13041">
    <property type="entry name" value="PPR_2"/>
    <property type="match status" value="1"/>
</dbReference>
<keyword evidence="4" id="KW-1185">Reference proteome</keyword>
<dbReference type="InterPro" id="IPR046960">
    <property type="entry name" value="PPR_At4g14850-like_plant"/>
</dbReference>
<dbReference type="PANTHER" id="PTHR47926:SF533">
    <property type="entry name" value="DYW DOMAIN-CONTAINING PROTEIN"/>
    <property type="match status" value="1"/>
</dbReference>
<keyword evidence="1" id="KW-0677">Repeat</keyword>
<dbReference type="NCBIfam" id="TIGR00756">
    <property type="entry name" value="PPR"/>
    <property type="match status" value="1"/>
</dbReference>
<dbReference type="GO" id="GO:0048731">
    <property type="term" value="P:system development"/>
    <property type="evidence" value="ECO:0007669"/>
    <property type="project" value="UniProtKB-ARBA"/>
</dbReference>
<evidence type="ECO:0000256" key="1">
    <source>
        <dbReference type="ARBA" id="ARBA00022737"/>
    </source>
</evidence>
<dbReference type="InterPro" id="IPR011990">
    <property type="entry name" value="TPR-like_helical_dom_sf"/>
</dbReference>
<dbReference type="GO" id="GO:0009451">
    <property type="term" value="P:RNA modification"/>
    <property type="evidence" value="ECO:0007669"/>
    <property type="project" value="InterPro"/>
</dbReference>
<dbReference type="FunFam" id="1.25.40.10:FF:000158">
    <property type="entry name" value="pentatricopeptide repeat-containing protein At2g33680"/>
    <property type="match status" value="1"/>
</dbReference>
<dbReference type="KEGG" id="smo:SELMODRAFT_115591"/>
<gene>
    <name evidence="3" type="ORF">SELMODRAFT_115591</name>
</gene>
<dbReference type="HOGENOM" id="CLU_002706_0_0_1"/>